<dbReference type="PANTHER" id="PTHR30614">
    <property type="entry name" value="MEMBRANE COMPONENT OF AMINO ACID ABC TRANSPORTER"/>
    <property type="match status" value="1"/>
</dbReference>
<feature type="transmembrane region" description="Helical" evidence="9">
    <location>
        <begin position="148"/>
        <end position="170"/>
    </location>
</feature>
<evidence type="ECO:0000256" key="5">
    <source>
        <dbReference type="ARBA" id="ARBA00022692"/>
    </source>
</evidence>
<feature type="transmembrane region" description="Helical" evidence="9">
    <location>
        <begin position="81"/>
        <end position="100"/>
    </location>
</feature>
<dbReference type="InterPro" id="IPR000515">
    <property type="entry name" value="MetI-like"/>
</dbReference>
<proteinExistence type="inferred from homology"/>
<evidence type="ECO:0000256" key="7">
    <source>
        <dbReference type="ARBA" id="ARBA00022989"/>
    </source>
</evidence>
<keyword evidence="8 9" id="KW-0472">Membrane</keyword>
<comment type="subcellular location">
    <subcellularLocation>
        <location evidence="1 9">Cell membrane</location>
        <topology evidence="1 9">Multi-pass membrane protein</topology>
    </subcellularLocation>
</comment>
<evidence type="ECO:0000313" key="12">
    <source>
        <dbReference type="EMBL" id="PCC39402.1"/>
    </source>
</evidence>
<dbReference type="Proteomes" id="UP000218598">
    <property type="component" value="Unassembled WGS sequence"/>
</dbReference>
<dbReference type="InterPro" id="IPR010065">
    <property type="entry name" value="AA_ABC_transptr_permease_3TM"/>
</dbReference>
<gene>
    <name evidence="12" type="ORF">CIK66_09075</name>
</gene>
<keyword evidence="7 9" id="KW-1133">Transmembrane helix</keyword>
<dbReference type="GO" id="GO:0006865">
    <property type="term" value="P:amino acid transport"/>
    <property type="evidence" value="ECO:0007669"/>
    <property type="project" value="UniProtKB-KW"/>
</dbReference>
<keyword evidence="3 9" id="KW-0813">Transport</keyword>
<dbReference type="NCBIfam" id="TIGR01726">
    <property type="entry name" value="HEQRo_perm_3TM"/>
    <property type="match status" value="1"/>
</dbReference>
<evidence type="ECO:0000256" key="6">
    <source>
        <dbReference type="ARBA" id="ARBA00022970"/>
    </source>
</evidence>
<feature type="domain" description="ABC transmembrane type-1" evidence="11">
    <location>
        <begin position="15"/>
        <end position="195"/>
    </location>
</feature>
<keyword evidence="13" id="KW-1185">Reference proteome</keyword>
<dbReference type="CDD" id="cd06261">
    <property type="entry name" value="TM_PBP2"/>
    <property type="match status" value="1"/>
</dbReference>
<dbReference type="AlphaFoldDB" id="A0A2A3YI23"/>
<feature type="transmembrane region" description="Helical" evidence="9">
    <location>
        <begin position="121"/>
        <end position="142"/>
    </location>
</feature>
<evidence type="ECO:0000256" key="4">
    <source>
        <dbReference type="ARBA" id="ARBA00022475"/>
    </source>
</evidence>
<dbReference type="RefSeq" id="WP_096197064.1">
    <property type="nucleotide sequence ID" value="NZ_BAAAIQ010000055.1"/>
</dbReference>
<evidence type="ECO:0000256" key="10">
    <source>
        <dbReference type="SAM" id="MobiDB-lite"/>
    </source>
</evidence>
<sequence length="234" mass="24182">MQPIVENIPLLAQGIAYTVALTLLGYGLALVVGTALAVCRVSPVPPLRWAATVYVEIFRNIPLLSLLILIAFGLPDVGLRLPYFWCGVLGLTLSSAAFVCENVRSGINTVPVGHAEAARSIGLGFFGTLCHVVLPQAFRSMIQPLVNVFIGTVIGSALCSAIAVSEVTWVTQTLNIQYAQAVLMFLVAGAVYLGMSLGGAALGGMIERAVSPGGRGSGPSRSTGALDVTAGAQA</sequence>
<keyword evidence="5 9" id="KW-0812">Transmembrane</keyword>
<dbReference type="Gene3D" id="1.10.3720.10">
    <property type="entry name" value="MetI-like"/>
    <property type="match status" value="1"/>
</dbReference>
<dbReference type="EMBL" id="NRGR01000015">
    <property type="protein sequence ID" value="PCC39402.1"/>
    <property type="molecule type" value="Genomic_DNA"/>
</dbReference>
<feature type="transmembrane region" description="Helical" evidence="9">
    <location>
        <begin position="15"/>
        <end position="39"/>
    </location>
</feature>
<feature type="transmembrane region" description="Helical" evidence="9">
    <location>
        <begin position="182"/>
        <end position="206"/>
    </location>
</feature>
<evidence type="ECO:0000256" key="8">
    <source>
        <dbReference type="ARBA" id="ARBA00023136"/>
    </source>
</evidence>
<evidence type="ECO:0000256" key="2">
    <source>
        <dbReference type="ARBA" id="ARBA00010072"/>
    </source>
</evidence>
<evidence type="ECO:0000256" key="3">
    <source>
        <dbReference type="ARBA" id="ARBA00022448"/>
    </source>
</evidence>
<organism evidence="12 13">
    <name type="scientific">Brachybacterium alimentarium</name>
    <dbReference type="NCBI Taxonomy" id="47845"/>
    <lineage>
        <taxon>Bacteria</taxon>
        <taxon>Bacillati</taxon>
        <taxon>Actinomycetota</taxon>
        <taxon>Actinomycetes</taxon>
        <taxon>Micrococcales</taxon>
        <taxon>Dermabacteraceae</taxon>
        <taxon>Brachybacterium</taxon>
    </lineage>
</organism>
<dbReference type="PANTHER" id="PTHR30614:SF37">
    <property type="entry name" value="AMINO-ACID ABC TRANSPORTER PERMEASE PROTEIN YHDX-RELATED"/>
    <property type="match status" value="1"/>
</dbReference>
<feature type="transmembrane region" description="Helical" evidence="9">
    <location>
        <begin position="51"/>
        <end position="75"/>
    </location>
</feature>
<evidence type="ECO:0000256" key="1">
    <source>
        <dbReference type="ARBA" id="ARBA00004651"/>
    </source>
</evidence>
<dbReference type="Pfam" id="PF00528">
    <property type="entry name" value="BPD_transp_1"/>
    <property type="match status" value="1"/>
</dbReference>
<comment type="similarity">
    <text evidence="2">Belongs to the binding-protein-dependent transport system permease family. HisMQ subfamily.</text>
</comment>
<dbReference type="OrthoDB" id="3181282at2"/>
<protein>
    <submittedName>
        <fullName evidence="12">Amino acid ABC transporter permease</fullName>
    </submittedName>
</protein>
<evidence type="ECO:0000313" key="13">
    <source>
        <dbReference type="Proteomes" id="UP000218598"/>
    </source>
</evidence>
<keyword evidence="6" id="KW-0029">Amino-acid transport</keyword>
<dbReference type="PROSITE" id="PS50928">
    <property type="entry name" value="ABC_TM1"/>
    <property type="match status" value="1"/>
</dbReference>
<dbReference type="GO" id="GO:0022857">
    <property type="term" value="F:transmembrane transporter activity"/>
    <property type="evidence" value="ECO:0007669"/>
    <property type="project" value="InterPro"/>
</dbReference>
<name>A0A2A3YI23_9MICO</name>
<comment type="caution">
    <text evidence="12">The sequence shown here is derived from an EMBL/GenBank/DDBJ whole genome shotgun (WGS) entry which is preliminary data.</text>
</comment>
<dbReference type="GO" id="GO:0043190">
    <property type="term" value="C:ATP-binding cassette (ABC) transporter complex"/>
    <property type="evidence" value="ECO:0007669"/>
    <property type="project" value="InterPro"/>
</dbReference>
<dbReference type="InterPro" id="IPR043429">
    <property type="entry name" value="ArtM/GltK/GlnP/TcyL/YhdX-like"/>
</dbReference>
<evidence type="ECO:0000259" key="11">
    <source>
        <dbReference type="PROSITE" id="PS50928"/>
    </source>
</evidence>
<accession>A0A2A3YI23</accession>
<feature type="region of interest" description="Disordered" evidence="10">
    <location>
        <begin position="211"/>
        <end position="234"/>
    </location>
</feature>
<evidence type="ECO:0000256" key="9">
    <source>
        <dbReference type="RuleBase" id="RU363032"/>
    </source>
</evidence>
<dbReference type="InterPro" id="IPR035906">
    <property type="entry name" value="MetI-like_sf"/>
</dbReference>
<keyword evidence="4" id="KW-1003">Cell membrane</keyword>
<dbReference type="SUPFAM" id="SSF161098">
    <property type="entry name" value="MetI-like"/>
    <property type="match status" value="1"/>
</dbReference>
<reference evidence="12 13" key="1">
    <citation type="journal article" date="2017" name="Elife">
        <title>Extensive horizontal gene transfer in cheese-associated bacteria.</title>
        <authorList>
            <person name="Bonham K.S."/>
            <person name="Wolfe B.E."/>
            <person name="Dutton R.J."/>
        </authorList>
    </citation>
    <scope>NUCLEOTIDE SEQUENCE [LARGE SCALE GENOMIC DNA]</scope>
    <source>
        <strain evidence="12 13">341_9</strain>
    </source>
</reference>